<dbReference type="Proteomes" id="UP000464865">
    <property type="component" value="Chromosome M15-11"/>
</dbReference>
<evidence type="ECO:0000313" key="2">
    <source>
        <dbReference type="Proteomes" id="UP000464865"/>
    </source>
</evidence>
<keyword evidence="2" id="KW-1185">Reference proteome</keyword>
<name>A0A7L5BDD3_9HYPH</name>
<sequence length="918" mass="99508">MLAATLISGALAFGASLAFSYLKRPKKRTYSAVQGETKYGGDVDVETLFGHGKTKGQRSYYAKWGQGNKFNGEVFVLANGWCDGLFDYCFVYGERRALIQVGNVGGEAAHYRVDGFSDKISIRFYDGRPGQPVDAKLVADTATLGNVWKSTSVNAGLCYVVVERLYDSALFEKGKPEFEFVMRGLREYDPRKDSTVAGGSGPQRINDASTWVFTRNPAVHRLNYQLGLRAMNSGRTLIGEGKSLGQLDLSTYFVAMNVCDTIKAGKPTYECGLWVNGADDHTEVLKEFEDAMAGYGLNRRGLSGVIAGAPQIPVLEITKDDLDIGRDSEYQFKKSAFERYNHLSGQFLSIDDNWNPQSLKPVYSNADVAADGRNRQTSNDFLQVTDPDIAQYLLTIRYRQNRMGGTAALPVSLRVGLKVQEGEWIVWNGRTWMISEWICDESFNITLKLSETSADIYDDGGIDPGPVVIPPTPPINPSILTTVQNFTVETGMIEGAEGFQTPVLRFTWDPPQDPSIVEVIFEYRISGQTTVYTDVCKDPEAGVYQTSKDVISGVFYNARATIRTVPDRFKTFTAWITSANITGNQTVFAEIDLSNIEEALGWLRNSTRTAQDAIDGLIASQMELATVAYKDTRKLARELSVELGAARAEYREDIQLAVNETMAVAGKVETLTAALGGSSAFVNVAWAAIAAPSGYAARYGVTAAVNDGAYRAASLLLDVPANPALPTRVIVQAGQFVVASDDGSVIKQPFTVTGGVLYANDIRANTLSAFSSVLGNVDISSAYIGTLTVGTSNIDPGAITVVETATMGDITSDGSSFYNLDVTINHGAGSPRILVTGQSYVLDDVGGTPRVWSFVIRDQTGNAGLEALQGSGGSNPISWMAVHNPPSGRTQTTYRLQLQGGSSLKFKSNKIIAMVLKR</sequence>
<accession>A0A7L5BDD3</accession>
<proteinExistence type="predicted"/>
<gene>
    <name evidence="1" type="ORF">G3A56_01825</name>
</gene>
<dbReference type="KEGG" id="roy:G3A56_01825"/>
<protein>
    <submittedName>
        <fullName evidence="1">DUF1983 domain-containing protein</fullName>
    </submittedName>
</protein>
<reference evidence="1 2" key="1">
    <citation type="submission" date="2020-02" db="EMBL/GenBank/DDBJ databases">
        <title>Plant-Promoting Endophytic Bacterium Rhizobium oryzihabitans sp. nov., Isolated from the Root of Rice.</title>
        <authorList>
            <person name="zhao J."/>
            <person name="Zhang G."/>
        </authorList>
    </citation>
    <scope>NUCLEOTIDE SEQUENCE [LARGE SCALE GENOMIC DNA]</scope>
    <source>
        <strain evidence="1 2">M15</strain>
    </source>
</reference>
<dbReference type="EMBL" id="CP048632">
    <property type="protein sequence ID" value="QIB36890.1"/>
    <property type="molecule type" value="Genomic_DNA"/>
</dbReference>
<organism evidence="1 2">
    <name type="scientific">Rhizobium oryzihabitans</name>
    <dbReference type="NCBI Taxonomy" id="2267833"/>
    <lineage>
        <taxon>Bacteria</taxon>
        <taxon>Pseudomonadati</taxon>
        <taxon>Pseudomonadota</taxon>
        <taxon>Alphaproteobacteria</taxon>
        <taxon>Hyphomicrobiales</taxon>
        <taxon>Rhizobiaceae</taxon>
        <taxon>Rhizobium/Agrobacterium group</taxon>
        <taxon>Rhizobium</taxon>
    </lineage>
</organism>
<evidence type="ECO:0000313" key="1">
    <source>
        <dbReference type="EMBL" id="QIB36890.1"/>
    </source>
</evidence>
<dbReference type="AlphaFoldDB" id="A0A7L5BDD3"/>